<reference evidence="2" key="1">
    <citation type="submission" date="2020-07" db="EMBL/GenBank/DDBJ databases">
        <title>Nitrate ammonifying Pseudomonas campi sp. nov. isolated from German agricultural grassland.</title>
        <authorList>
            <person name="Timsy T."/>
            <person name="Ulrich A."/>
            <person name="Spanner T."/>
            <person name="Foesel B."/>
            <person name="Kolb S."/>
            <person name="Horn M.A."/>
            <person name="Behrendt U."/>
        </authorList>
    </citation>
    <scope>NUCLEOTIDE SEQUENCE</scope>
    <source>
        <strain evidence="2">S1-A32-2</strain>
    </source>
</reference>
<dbReference type="Pfam" id="PF00497">
    <property type="entry name" value="SBP_bac_3"/>
    <property type="match status" value="1"/>
</dbReference>
<dbReference type="SUPFAM" id="SSF53850">
    <property type="entry name" value="Periplasmic binding protein-like II"/>
    <property type="match status" value="1"/>
</dbReference>
<dbReference type="AlphaFoldDB" id="A0A6M8FN90"/>
<dbReference type="PANTHER" id="PTHR38834:SF3">
    <property type="entry name" value="SOLUTE-BINDING PROTEIN FAMILY 3_N-TERMINAL DOMAIN-CONTAINING PROTEIN"/>
    <property type="match status" value="1"/>
</dbReference>
<dbReference type="PANTHER" id="PTHR38834">
    <property type="entry name" value="PERIPLASMIC SUBSTRATE BINDING PROTEIN FAMILY 3"/>
    <property type="match status" value="1"/>
</dbReference>
<accession>A0A6M8FN90</accession>
<gene>
    <name evidence="2" type="ORF">HNE05_16250</name>
</gene>
<evidence type="ECO:0000259" key="1">
    <source>
        <dbReference type="SMART" id="SM00062"/>
    </source>
</evidence>
<evidence type="ECO:0000313" key="2">
    <source>
        <dbReference type="EMBL" id="QKE65772.1"/>
    </source>
</evidence>
<protein>
    <submittedName>
        <fullName evidence="2">Transporter substrate-binding domain-containing protein</fullName>
    </submittedName>
</protein>
<proteinExistence type="predicted"/>
<dbReference type="SMART" id="SM00062">
    <property type="entry name" value="PBPb"/>
    <property type="match status" value="1"/>
</dbReference>
<dbReference type="Gene3D" id="3.40.190.10">
    <property type="entry name" value="Periplasmic binding protein-like II"/>
    <property type="match status" value="2"/>
</dbReference>
<name>A0A6M8FN90_9GAMM</name>
<sequence length="238" mass="26297">MFCYAGLGLAAEPLQLYTEEYPPLNFSQAGKPAGLGVEVVKEILRRTGQQASIEVVPWARGYQATLNEPNTGLFVAMRTEEREQLFKWVGPIIVGVTSFYALKGSGLTIDSLDDASKVGTIAVPRQWYSYQTLQAKGLPNLYGVIGPKQMMTMLRHRRVPVVVADNVTLASLLALGDLKPEDVEPLHSFLRSYAYIAFSPSTDDALIAQWQTTLDAMKADGSFSTIYHRWLPGQELPD</sequence>
<organism evidence="2 3">
    <name type="scientific">Aquipseudomonas campi</name>
    <dbReference type="NCBI Taxonomy" id="2731681"/>
    <lineage>
        <taxon>Bacteria</taxon>
        <taxon>Pseudomonadati</taxon>
        <taxon>Pseudomonadota</taxon>
        <taxon>Gammaproteobacteria</taxon>
        <taxon>Pseudomonadales</taxon>
        <taxon>Pseudomonadaceae</taxon>
        <taxon>Aquipseudomonas</taxon>
    </lineage>
</organism>
<dbReference type="EMBL" id="CP053697">
    <property type="protein sequence ID" value="QKE65772.1"/>
    <property type="molecule type" value="Genomic_DNA"/>
</dbReference>
<evidence type="ECO:0000313" key="3">
    <source>
        <dbReference type="Proteomes" id="UP000501379"/>
    </source>
</evidence>
<dbReference type="KEGG" id="pcam:HNE05_16250"/>
<feature type="domain" description="Solute-binding protein family 3/N-terminal" evidence="1">
    <location>
        <begin position="13"/>
        <end position="234"/>
    </location>
</feature>
<dbReference type="InterPro" id="IPR001638">
    <property type="entry name" value="Solute-binding_3/MltF_N"/>
</dbReference>
<keyword evidence="3" id="KW-1185">Reference proteome</keyword>
<dbReference type="Proteomes" id="UP000501379">
    <property type="component" value="Chromosome"/>
</dbReference>